<name>A0ACC3B705_9EURO</name>
<comment type="caution">
    <text evidence="1">The sequence shown here is derived from an EMBL/GenBank/DDBJ whole genome shotgun (WGS) entry which is preliminary data.</text>
</comment>
<protein>
    <submittedName>
        <fullName evidence="1">Uncharacterized protein</fullName>
    </submittedName>
</protein>
<evidence type="ECO:0000313" key="2">
    <source>
        <dbReference type="Proteomes" id="UP001177260"/>
    </source>
</evidence>
<evidence type="ECO:0000313" key="1">
    <source>
        <dbReference type="EMBL" id="KAK1146231.1"/>
    </source>
</evidence>
<dbReference type="Proteomes" id="UP001177260">
    <property type="component" value="Unassembled WGS sequence"/>
</dbReference>
<accession>A0ACC3B705</accession>
<reference evidence="1 2" key="1">
    <citation type="journal article" date="2023" name="ACS Omega">
        <title>Identification of the Neoaspergillic Acid Biosynthesis Gene Cluster by Establishing an In Vitro CRISPR-Ribonucleoprotein Genetic System in Aspergillus melleus.</title>
        <authorList>
            <person name="Yuan B."/>
            <person name="Grau M.F."/>
            <person name="Murata R.M."/>
            <person name="Torok T."/>
            <person name="Venkateswaran K."/>
            <person name="Stajich J.E."/>
            <person name="Wang C.C.C."/>
        </authorList>
    </citation>
    <scope>NUCLEOTIDE SEQUENCE [LARGE SCALE GENOMIC DNA]</scope>
    <source>
        <strain evidence="1 2">IMV 1140</strain>
    </source>
</reference>
<keyword evidence="2" id="KW-1185">Reference proteome</keyword>
<proteinExistence type="predicted"/>
<dbReference type="EMBL" id="JAOPJF010000019">
    <property type="protein sequence ID" value="KAK1146231.1"/>
    <property type="molecule type" value="Genomic_DNA"/>
</dbReference>
<gene>
    <name evidence="1" type="ORF">N8T08_003321</name>
</gene>
<organism evidence="1 2">
    <name type="scientific">Aspergillus melleus</name>
    <dbReference type="NCBI Taxonomy" id="138277"/>
    <lineage>
        <taxon>Eukaryota</taxon>
        <taxon>Fungi</taxon>
        <taxon>Dikarya</taxon>
        <taxon>Ascomycota</taxon>
        <taxon>Pezizomycotina</taxon>
        <taxon>Eurotiomycetes</taxon>
        <taxon>Eurotiomycetidae</taxon>
        <taxon>Eurotiales</taxon>
        <taxon>Aspergillaceae</taxon>
        <taxon>Aspergillus</taxon>
        <taxon>Aspergillus subgen. Circumdati</taxon>
    </lineage>
</organism>
<sequence length="558" mass="61114">MPLSLRDPVTDAAEPLLQHDSDRDDRGSAAVGPQSAVTRRIYISHFLSTWNSRVFEFGSILYLASIFPHTLLPMSVYALARGIAAILLAPVVGHYIDTGNRLAVVRFSIVVQRVVVAASCAVFWILARGDLNLRALMPWLLTLLALLACVEKLCSVLNMVSVEKDWVVVVAEGNDLALRALNSQMRRIDLICKLVGPLIIGLVDGLSTELAIIVNFTMNMASVPVEYYAIAKVYHTVPDLQQPKQIAGDADSNADPSPRPSSIIRVAGPIRAFFRQLRFYFGHRALLPSFAGALLYFTVLTFGGQMVTYLLSAGYSSMAISIARTVSVGFEISATWIAPAVTARIGPIRSGIWFVSWQLCCLAAAVSAFWTAESPIWAASSLVGGTMLSRVGLWGLDLSVQIIVQEEVEPAYRGSFSSVEAAWQNVFELCSYATTVLFSRPDHFHWPVTISCVAVAMAGGMYAGFVRMRRGHLFHPPPCLAMLDKRTRPSPTHFHSTRIENAPKQPSVTNGPMVLPLRSNVSLVLVRFILSSSILIPRSHVPKPGEIRSIAFAMRHVQ</sequence>